<feature type="transmembrane region" description="Helical" evidence="2">
    <location>
        <begin position="78"/>
        <end position="99"/>
    </location>
</feature>
<feature type="region of interest" description="Disordered" evidence="1">
    <location>
        <begin position="110"/>
        <end position="195"/>
    </location>
</feature>
<evidence type="ECO:0000256" key="2">
    <source>
        <dbReference type="SAM" id="Phobius"/>
    </source>
</evidence>
<keyword evidence="2" id="KW-0472">Membrane</keyword>
<feature type="region of interest" description="Disordered" evidence="1">
    <location>
        <begin position="1"/>
        <end position="71"/>
    </location>
</feature>
<dbReference type="RefSeq" id="WP_034972309.1">
    <property type="nucleotide sequence ID" value="NZ_JAKMUV010000001.1"/>
</dbReference>
<keyword evidence="2" id="KW-1133">Transmembrane helix</keyword>
<feature type="compositionally biased region" description="Low complexity" evidence="1">
    <location>
        <begin position="32"/>
        <end position="66"/>
    </location>
</feature>
<dbReference type="AlphaFoldDB" id="A0A9X3M632"/>
<evidence type="ECO:0000256" key="1">
    <source>
        <dbReference type="SAM" id="MobiDB-lite"/>
    </source>
</evidence>
<accession>A0A9X3M632</accession>
<evidence type="ECO:0000313" key="3">
    <source>
        <dbReference type="EMBL" id="MCZ9304223.1"/>
    </source>
</evidence>
<reference evidence="3" key="1">
    <citation type="submission" date="2022-02" db="EMBL/GenBank/DDBJ databases">
        <title>Corynebacterium sp. from urogenital microbiome.</title>
        <authorList>
            <person name="Cappelli E.A."/>
            <person name="Ribeiro T.G."/>
            <person name="Peixe L."/>
        </authorList>
    </citation>
    <scope>NUCLEOTIDE SEQUENCE</scope>
    <source>
        <strain evidence="3">C9Ua_112</strain>
    </source>
</reference>
<keyword evidence="4" id="KW-1185">Reference proteome</keyword>
<organism evidence="3 4">
    <name type="scientific">Corynebacterium macclintockiae</name>
    <dbReference type="NCBI Taxonomy" id="2913501"/>
    <lineage>
        <taxon>Bacteria</taxon>
        <taxon>Bacillati</taxon>
        <taxon>Actinomycetota</taxon>
        <taxon>Actinomycetes</taxon>
        <taxon>Mycobacteriales</taxon>
        <taxon>Corynebacteriaceae</taxon>
        <taxon>Corynebacterium</taxon>
    </lineage>
</organism>
<proteinExistence type="predicted"/>
<evidence type="ECO:0000313" key="4">
    <source>
        <dbReference type="Proteomes" id="UP001146505"/>
    </source>
</evidence>
<comment type="caution">
    <text evidence="3">The sequence shown here is derived from an EMBL/GenBank/DDBJ whole genome shotgun (WGS) entry which is preliminary data.</text>
</comment>
<name>A0A9X3M632_9CORY</name>
<feature type="compositionally biased region" description="Polar residues" evidence="1">
    <location>
        <begin position="1"/>
        <end position="17"/>
    </location>
</feature>
<dbReference type="EMBL" id="JAKMUV010000001">
    <property type="protein sequence ID" value="MCZ9304223.1"/>
    <property type="molecule type" value="Genomic_DNA"/>
</dbReference>
<dbReference type="Proteomes" id="UP001146505">
    <property type="component" value="Unassembled WGS sequence"/>
</dbReference>
<gene>
    <name evidence="3" type="ORF">L8U58_01505</name>
</gene>
<dbReference type="GeneID" id="301812201"/>
<dbReference type="SUPFAM" id="SSF81995">
    <property type="entry name" value="beta-sandwich domain of Sec23/24"/>
    <property type="match status" value="1"/>
</dbReference>
<feature type="compositionally biased region" description="Acidic residues" evidence="1">
    <location>
        <begin position="128"/>
        <end position="150"/>
    </location>
</feature>
<keyword evidence="2" id="KW-0812">Transmembrane</keyword>
<protein>
    <submittedName>
        <fullName evidence="3">DNA polymerase V family protein</fullName>
    </submittedName>
</protein>
<sequence length="265" mass="28282">MSNEHPTNPGIGSNSNQPEPPQYRHNANAPEQNQWQQWQNSPQPQFSQQTPQQYSQQPPQNPPYNYEGSDGDSKFKPIMGIILAAILAIALILGAAYYLGWIGNRNDNGGTGGGASQSQEADGGSSSGDDEGDDAAQGEESDSDGQDSEESAGRDEDGKDEDDAEDSRPARPKLPSGAVPANQSAEQNKPAGDFNNVYTGSDITSKPFARAVRDAFVTHYLDTDETEGTVKAHSSVTGQTYTMKCKDNGQYVTCTGGNNAIVYIA</sequence>